<evidence type="ECO:0000256" key="2">
    <source>
        <dbReference type="ARBA" id="ARBA00005466"/>
    </source>
</evidence>
<dbReference type="InterPro" id="IPR016167">
    <property type="entry name" value="FAD-bd_PCMH_sub1"/>
</dbReference>
<dbReference type="GO" id="GO:0016491">
    <property type="term" value="F:oxidoreductase activity"/>
    <property type="evidence" value="ECO:0007669"/>
    <property type="project" value="UniProtKB-KW"/>
</dbReference>
<name>A0A7I7PFE1_9MYCO</name>
<dbReference type="KEGG" id="mnv:MNVI_25890"/>
<protein>
    <submittedName>
        <fullName evidence="7">Oxidoreductase</fullName>
    </submittedName>
</protein>
<dbReference type="Pfam" id="PF01565">
    <property type="entry name" value="FAD_binding_4"/>
    <property type="match status" value="1"/>
</dbReference>
<dbReference type="InterPro" id="IPR006094">
    <property type="entry name" value="Oxid_FAD_bind_N"/>
</dbReference>
<evidence type="ECO:0000256" key="5">
    <source>
        <dbReference type="ARBA" id="ARBA00023002"/>
    </source>
</evidence>
<evidence type="ECO:0000256" key="1">
    <source>
        <dbReference type="ARBA" id="ARBA00001974"/>
    </source>
</evidence>
<comment type="cofactor">
    <cofactor evidence="1">
        <name>FAD</name>
        <dbReference type="ChEBI" id="CHEBI:57692"/>
    </cofactor>
</comment>
<dbReference type="PANTHER" id="PTHR42973">
    <property type="entry name" value="BINDING OXIDOREDUCTASE, PUTATIVE (AFU_ORTHOLOGUE AFUA_1G17690)-RELATED"/>
    <property type="match status" value="1"/>
</dbReference>
<dbReference type="PROSITE" id="PS00862">
    <property type="entry name" value="OX2_COVAL_FAD"/>
    <property type="match status" value="1"/>
</dbReference>
<sequence>MTCLPAEKTFFRGAAGYELARRQTVWNGIVPERFPDVIVQARDADDVVAAIRYARDHDHQVGVRSGGHNWSASHLRDEGMLLDVSRLDHCSVDADQMTADVGPGKVASVFATELDSQGLFFPAGHCEGICMGGYLLQGGYGWNSPMLGPACESVLGLQVVTADGELLYCDADNHPDLYWAARGCGPGFFGVVTAFTLRVHLRPPVWGTCLYMYPIDVADEVFTWGRSIATEVDKGVELQIHTARSFPGAGLDQPGITIASPVFAGSEEEAVKALAPLRTCPVADKAIVSLPYAPTTLANWYTAVMTNYPKGHRYIADNMFTSASAEELLPGIRAIIETMPPHPSHFIFTGWKTSSARADMVYGLEDEIYLALYTIWKDPADDDRYRDWAASNMAAMSHLATGISLADENLCRRPARFITEPNMARLDEVRSTYDPDGRFHRWMTRC</sequence>
<dbReference type="OrthoDB" id="545125at2"/>
<evidence type="ECO:0000313" key="10">
    <source>
        <dbReference type="Proteomes" id="UP000466894"/>
    </source>
</evidence>
<dbReference type="Gene3D" id="3.40.462.20">
    <property type="match status" value="1"/>
</dbReference>
<dbReference type="Proteomes" id="UP000466894">
    <property type="component" value="Chromosome"/>
</dbReference>
<dbReference type="RefSeq" id="WP_083088255.1">
    <property type="nucleotide sequence ID" value="NZ_AP022583.1"/>
</dbReference>
<dbReference type="SUPFAM" id="SSF56176">
    <property type="entry name" value="FAD-binding/transporter-associated domain-like"/>
    <property type="match status" value="1"/>
</dbReference>
<dbReference type="Proteomes" id="UP000192374">
    <property type="component" value="Unassembled WGS sequence"/>
</dbReference>
<evidence type="ECO:0000256" key="3">
    <source>
        <dbReference type="ARBA" id="ARBA00022630"/>
    </source>
</evidence>
<keyword evidence="3" id="KW-0285">Flavoprotein</keyword>
<dbReference type="EMBL" id="AP022583">
    <property type="protein sequence ID" value="BBY07271.1"/>
    <property type="molecule type" value="Genomic_DNA"/>
</dbReference>
<reference evidence="8 9" key="1">
    <citation type="submission" date="2017-02" db="EMBL/GenBank/DDBJ databases">
        <title>The new phylogeny of genus Mycobacterium.</title>
        <authorList>
            <person name="Tortoli E."/>
            <person name="Trovato A."/>
            <person name="Cirillo D.M."/>
        </authorList>
    </citation>
    <scope>NUCLEOTIDE SEQUENCE [LARGE SCALE GENOMIC DNA]</scope>
    <source>
        <strain evidence="8 9">DSM 45145</strain>
    </source>
</reference>
<dbReference type="InterPro" id="IPR036318">
    <property type="entry name" value="FAD-bd_PCMH-like_sf"/>
</dbReference>
<dbReference type="InterPro" id="IPR050416">
    <property type="entry name" value="FAD-linked_Oxidoreductase"/>
</dbReference>
<dbReference type="InterPro" id="IPR016169">
    <property type="entry name" value="FAD-bd_PCMH_sub2"/>
</dbReference>
<reference evidence="7" key="3">
    <citation type="submission" date="2020-02" db="EMBL/GenBank/DDBJ databases">
        <authorList>
            <person name="Matsumoto Y."/>
            <person name="Motooka D."/>
            <person name="Nakamura S."/>
        </authorList>
    </citation>
    <scope>NUCLEOTIDE SEQUENCE</scope>
    <source>
        <strain evidence="7">JCM 16367</strain>
    </source>
</reference>
<feature type="domain" description="FAD-binding PCMH-type" evidence="6">
    <location>
        <begin position="31"/>
        <end position="202"/>
    </location>
</feature>
<evidence type="ECO:0000256" key="4">
    <source>
        <dbReference type="ARBA" id="ARBA00022827"/>
    </source>
</evidence>
<gene>
    <name evidence="8" type="ORF">BST37_13355</name>
    <name evidence="7" type="ORF">MNVI_25890</name>
</gene>
<accession>A0A7I7PFE1</accession>
<dbReference type="InterPro" id="IPR006093">
    <property type="entry name" value="Oxy_OxRdtase_FAD_BS"/>
</dbReference>
<proteinExistence type="inferred from homology"/>
<keyword evidence="5" id="KW-0560">Oxidoreductase</keyword>
<organism evidence="7 10">
    <name type="scientific">Mycobacterium noviomagense</name>
    <dbReference type="NCBI Taxonomy" id="459858"/>
    <lineage>
        <taxon>Bacteria</taxon>
        <taxon>Bacillati</taxon>
        <taxon>Actinomycetota</taxon>
        <taxon>Actinomycetes</taxon>
        <taxon>Mycobacteriales</taxon>
        <taxon>Mycobacteriaceae</taxon>
        <taxon>Mycobacterium</taxon>
    </lineage>
</organism>
<dbReference type="GO" id="GO:0071949">
    <property type="term" value="F:FAD binding"/>
    <property type="evidence" value="ECO:0007669"/>
    <property type="project" value="InterPro"/>
</dbReference>
<dbReference type="Gene3D" id="3.30.465.10">
    <property type="match status" value="1"/>
</dbReference>
<dbReference type="EMBL" id="MVIC01000023">
    <property type="protein sequence ID" value="ORB13587.1"/>
    <property type="molecule type" value="Genomic_DNA"/>
</dbReference>
<reference evidence="7 10" key="2">
    <citation type="journal article" date="2019" name="Emerg. Microbes Infect.">
        <title>Comprehensive subspecies identification of 175 nontuberculous mycobacteria species based on 7547 genomic profiles.</title>
        <authorList>
            <person name="Matsumoto Y."/>
            <person name="Kinjo T."/>
            <person name="Motooka D."/>
            <person name="Nabeya D."/>
            <person name="Jung N."/>
            <person name="Uechi K."/>
            <person name="Horii T."/>
            <person name="Iida T."/>
            <person name="Fujita J."/>
            <person name="Nakamura S."/>
        </authorList>
    </citation>
    <scope>NUCLEOTIDE SEQUENCE [LARGE SCALE GENOMIC DNA]</scope>
    <source>
        <strain evidence="7 10">JCM 16367</strain>
    </source>
</reference>
<evidence type="ECO:0000259" key="6">
    <source>
        <dbReference type="PROSITE" id="PS51387"/>
    </source>
</evidence>
<dbReference type="PROSITE" id="PS51387">
    <property type="entry name" value="FAD_PCMH"/>
    <property type="match status" value="1"/>
</dbReference>
<keyword evidence="4" id="KW-0274">FAD</keyword>
<evidence type="ECO:0000313" key="8">
    <source>
        <dbReference type="EMBL" id="ORB13587.1"/>
    </source>
</evidence>
<evidence type="ECO:0000313" key="9">
    <source>
        <dbReference type="Proteomes" id="UP000192374"/>
    </source>
</evidence>
<dbReference type="Gene3D" id="3.30.43.10">
    <property type="entry name" value="Uridine Diphospho-n-acetylenolpyruvylglucosamine Reductase, domain 2"/>
    <property type="match status" value="1"/>
</dbReference>
<dbReference type="AlphaFoldDB" id="A0A7I7PFE1"/>
<dbReference type="InterPro" id="IPR016166">
    <property type="entry name" value="FAD-bd_PCMH"/>
</dbReference>
<comment type="similarity">
    <text evidence="2">Belongs to the oxygen-dependent FAD-linked oxidoreductase family.</text>
</comment>
<keyword evidence="9" id="KW-1185">Reference proteome</keyword>
<dbReference type="PANTHER" id="PTHR42973:SF39">
    <property type="entry name" value="FAD-BINDING PCMH-TYPE DOMAIN-CONTAINING PROTEIN"/>
    <property type="match status" value="1"/>
</dbReference>
<evidence type="ECO:0000313" key="7">
    <source>
        <dbReference type="EMBL" id="BBY07271.1"/>
    </source>
</evidence>